<sequence>MYNYISKHKQLNILIFIITISTSLGQVLGSMSLSPILNNLVNRNIQGIVKWSFISLLIWIATLLLGYISSVLEEHTIKLMSNDIRTDFAKNISRMSITDYEKNDKSHYVSWMNNDVQIIQDNGFRSLYNLTGNMTTIIFAIGSLIYYHYSLAIVALIFSLFLVVLPKGFSTIMEKQTLRIKSTNSTFLEKIDDILGGFSVFSYHNCLTIMTQKVNDESEILGTQKVNYIKTIGALNTLISFVSVLSQIFMMFFTATLAYLGVITIGVITTSGNLSGLIFTNLSQVSTNLFSIKSVKPILKQNLTTSRLKKGNQTQKIDHFTDTIRLENVSFSYGNKPVLRNVSYIFEKGKKYAIIGDSGSGKSTLLKILLKRLNPDTGTVYIDQKNYTELSESSITNLMEYVEQRPYLFNETIKNNISLNTKTTNEHLLPILTKLGIHDFAKLSDKIIGHGNNFSGGQRQRIALARALNFSKNIIFLDEVTSGLDKQSSQEIETILLSNPSVTVVMITHHLSDETKNKLDGILEVGI</sequence>
<dbReference type="Pfam" id="PF00005">
    <property type="entry name" value="ABC_tran"/>
    <property type="match status" value="1"/>
</dbReference>
<keyword evidence="3" id="KW-0547">Nucleotide-binding</keyword>
<dbReference type="InterPro" id="IPR003439">
    <property type="entry name" value="ABC_transporter-like_ATP-bd"/>
</dbReference>
<dbReference type="PANTHER" id="PTHR24221">
    <property type="entry name" value="ATP-BINDING CASSETTE SUB-FAMILY B"/>
    <property type="match status" value="1"/>
</dbReference>
<evidence type="ECO:0000259" key="8">
    <source>
        <dbReference type="PROSITE" id="PS50893"/>
    </source>
</evidence>
<dbReference type="PANTHER" id="PTHR24221:SF654">
    <property type="entry name" value="ATP-BINDING CASSETTE SUB-FAMILY B MEMBER 6"/>
    <property type="match status" value="1"/>
</dbReference>
<feature type="transmembrane region" description="Helical" evidence="7">
    <location>
        <begin position="234"/>
        <end position="253"/>
    </location>
</feature>
<evidence type="ECO:0000256" key="2">
    <source>
        <dbReference type="ARBA" id="ARBA00022692"/>
    </source>
</evidence>
<feature type="domain" description="ABC transporter" evidence="8">
    <location>
        <begin position="324"/>
        <end position="527"/>
    </location>
</feature>
<dbReference type="InterPro" id="IPR003593">
    <property type="entry name" value="AAA+_ATPase"/>
</dbReference>
<evidence type="ECO:0000256" key="7">
    <source>
        <dbReference type="SAM" id="Phobius"/>
    </source>
</evidence>
<accession>A0ABR7TEY8</accession>
<evidence type="ECO:0000256" key="5">
    <source>
        <dbReference type="ARBA" id="ARBA00022989"/>
    </source>
</evidence>
<dbReference type="SMART" id="SM00382">
    <property type="entry name" value="AAA"/>
    <property type="match status" value="1"/>
</dbReference>
<dbReference type="GO" id="GO:0005524">
    <property type="term" value="F:ATP binding"/>
    <property type="evidence" value="ECO:0007669"/>
    <property type="project" value="UniProtKB-KW"/>
</dbReference>
<dbReference type="InterPro" id="IPR036640">
    <property type="entry name" value="ABC1_TM_sf"/>
</dbReference>
<comment type="caution">
    <text evidence="10">The sequence shown here is derived from an EMBL/GenBank/DDBJ whole genome shotgun (WGS) entry which is preliminary data.</text>
</comment>
<dbReference type="InterPro" id="IPR027417">
    <property type="entry name" value="P-loop_NTPase"/>
</dbReference>
<keyword evidence="2 7" id="KW-0812">Transmembrane</keyword>
<dbReference type="CDD" id="cd03228">
    <property type="entry name" value="ABCC_MRP_Like"/>
    <property type="match status" value="1"/>
</dbReference>
<feature type="transmembrane region" description="Helical" evidence="7">
    <location>
        <begin position="12"/>
        <end position="31"/>
    </location>
</feature>
<evidence type="ECO:0000313" key="11">
    <source>
        <dbReference type="Proteomes" id="UP000638836"/>
    </source>
</evidence>
<dbReference type="PROSITE" id="PS00211">
    <property type="entry name" value="ABC_TRANSPORTER_1"/>
    <property type="match status" value="1"/>
</dbReference>
<dbReference type="InterPro" id="IPR039421">
    <property type="entry name" value="Type_1_exporter"/>
</dbReference>
<organism evidence="10 11">
    <name type="scientific">Carnobacterium inhibens</name>
    <dbReference type="NCBI Taxonomy" id="147709"/>
    <lineage>
        <taxon>Bacteria</taxon>
        <taxon>Bacillati</taxon>
        <taxon>Bacillota</taxon>
        <taxon>Bacilli</taxon>
        <taxon>Lactobacillales</taxon>
        <taxon>Carnobacteriaceae</taxon>
        <taxon>Carnobacterium</taxon>
    </lineage>
</organism>
<evidence type="ECO:0000259" key="9">
    <source>
        <dbReference type="PROSITE" id="PS50929"/>
    </source>
</evidence>
<keyword evidence="11" id="KW-1185">Reference proteome</keyword>
<dbReference type="RefSeq" id="WP_023176411.1">
    <property type="nucleotide sequence ID" value="NZ_WNJQ01000014.1"/>
</dbReference>
<dbReference type="CDD" id="cd07346">
    <property type="entry name" value="ABC_6TM_exporters"/>
    <property type="match status" value="1"/>
</dbReference>
<name>A0ABR7TEY8_9LACT</name>
<feature type="transmembrane region" description="Helical" evidence="7">
    <location>
        <begin position="153"/>
        <end position="172"/>
    </location>
</feature>
<dbReference type="SUPFAM" id="SSF90123">
    <property type="entry name" value="ABC transporter transmembrane region"/>
    <property type="match status" value="1"/>
</dbReference>
<dbReference type="InterPro" id="IPR011527">
    <property type="entry name" value="ABC1_TM_dom"/>
</dbReference>
<comment type="subcellular location">
    <subcellularLocation>
        <location evidence="1">Cell membrane</location>
        <topology evidence="1">Multi-pass membrane protein</topology>
    </subcellularLocation>
</comment>
<evidence type="ECO:0000256" key="1">
    <source>
        <dbReference type="ARBA" id="ARBA00004651"/>
    </source>
</evidence>
<gene>
    <name evidence="10" type="ORF">GLO26_10585</name>
</gene>
<dbReference type="PROSITE" id="PS50929">
    <property type="entry name" value="ABC_TM1F"/>
    <property type="match status" value="1"/>
</dbReference>
<feature type="transmembrane region" description="Helical" evidence="7">
    <location>
        <begin position="259"/>
        <end position="279"/>
    </location>
</feature>
<dbReference type="EMBL" id="WNJQ01000014">
    <property type="protein sequence ID" value="MBC9826230.1"/>
    <property type="molecule type" value="Genomic_DNA"/>
</dbReference>
<feature type="transmembrane region" description="Helical" evidence="7">
    <location>
        <begin position="127"/>
        <end position="147"/>
    </location>
</feature>
<dbReference type="Gene3D" id="3.40.50.300">
    <property type="entry name" value="P-loop containing nucleotide triphosphate hydrolases"/>
    <property type="match status" value="1"/>
</dbReference>
<reference evidence="10 11" key="1">
    <citation type="journal article" date="2020" name="Microorganisms">
        <title>New Insight into Antimicrobial Compounds from Food and Marine-Sourced Carnobacterium Species through Phenotype and Genome Analyses.</title>
        <authorList>
            <person name="Begrem S."/>
            <person name="Ivaniuk F."/>
            <person name="Gigout-Chevalier F."/>
            <person name="Kolypczuk L."/>
            <person name="Bonnetot S."/>
            <person name="Leroi F."/>
            <person name="Grovel O."/>
            <person name="Delbarre-Ladrat C."/>
            <person name="Passerini D."/>
        </authorList>
    </citation>
    <scope>NUCLEOTIDE SEQUENCE [LARGE SCALE GENOMIC DNA]</scope>
    <source>
        <strain evidence="10 11">MIP2551</strain>
    </source>
</reference>
<keyword evidence="5 7" id="KW-1133">Transmembrane helix</keyword>
<protein>
    <submittedName>
        <fullName evidence="10">ATP-binding cassette domain-containing protein</fullName>
    </submittedName>
</protein>
<dbReference type="SUPFAM" id="SSF52540">
    <property type="entry name" value="P-loop containing nucleoside triphosphate hydrolases"/>
    <property type="match status" value="1"/>
</dbReference>
<dbReference type="Proteomes" id="UP000638836">
    <property type="component" value="Unassembled WGS sequence"/>
</dbReference>
<evidence type="ECO:0000256" key="4">
    <source>
        <dbReference type="ARBA" id="ARBA00022840"/>
    </source>
</evidence>
<proteinExistence type="predicted"/>
<feature type="transmembrane region" description="Helical" evidence="7">
    <location>
        <begin position="51"/>
        <end position="72"/>
    </location>
</feature>
<keyword evidence="4 10" id="KW-0067">ATP-binding</keyword>
<evidence type="ECO:0000313" key="10">
    <source>
        <dbReference type="EMBL" id="MBC9826230.1"/>
    </source>
</evidence>
<evidence type="ECO:0000256" key="6">
    <source>
        <dbReference type="ARBA" id="ARBA00023136"/>
    </source>
</evidence>
<evidence type="ECO:0000256" key="3">
    <source>
        <dbReference type="ARBA" id="ARBA00022741"/>
    </source>
</evidence>
<dbReference type="Gene3D" id="1.20.1560.10">
    <property type="entry name" value="ABC transporter type 1, transmembrane domain"/>
    <property type="match status" value="1"/>
</dbReference>
<dbReference type="InterPro" id="IPR017871">
    <property type="entry name" value="ABC_transporter-like_CS"/>
</dbReference>
<dbReference type="Pfam" id="PF00664">
    <property type="entry name" value="ABC_membrane"/>
    <property type="match status" value="1"/>
</dbReference>
<feature type="domain" description="ABC transmembrane type-1" evidence="9">
    <location>
        <begin position="13"/>
        <end position="294"/>
    </location>
</feature>
<keyword evidence="6 7" id="KW-0472">Membrane</keyword>
<dbReference type="PROSITE" id="PS50893">
    <property type="entry name" value="ABC_TRANSPORTER_2"/>
    <property type="match status" value="1"/>
</dbReference>